<evidence type="ECO:0000313" key="1">
    <source>
        <dbReference type="EnsemblMetazoa" id="MESCA009433-PA"/>
    </source>
</evidence>
<reference evidence="2" key="1">
    <citation type="submission" date="2013-02" db="EMBL/GenBank/DDBJ databases">
        <authorList>
            <person name="Hughes D."/>
        </authorList>
    </citation>
    <scope>NUCLEOTIDE SEQUENCE</scope>
    <source>
        <strain>Durham</strain>
        <strain evidence="2">NC isolate 2 -- Noor lab</strain>
    </source>
</reference>
<name>T1GZX3_MEGSC</name>
<dbReference type="EMBL" id="CAQQ02154649">
    <property type="status" value="NOT_ANNOTATED_CDS"/>
    <property type="molecule type" value="Genomic_DNA"/>
</dbReference>
<keyword evidence="2" id="KW-1185">Reference proteome</keyword>
<proteinExistence type="predicted"/>
<reference evidence="1" key="2">
    <citation type="submission" date="2015-06" db="UniProtKB">
        <authorList>
            <consortium name="EnsemblMetazoa"/>
        </authorList>
    </citation>
    <scope>IDENTIFICATION</scope>
</reference>
<protein>
    <submittedName>
        <fullName evidence="1">Uncharacterized protein</fullName>
    </submittedName>
</protein>
<organism evidence="1 2">
    <name type="scientific">Megaselia scalaris</name>
    <name type="common">Humpbacked fly</name>
    <name type="synonym">Phora scalaris</name>
    <dbReference type="NCBI Taxonomy" id="36166"/>
    <lineage>
        <taxon>Eukaryota</taxon>
        <taxon>Metazoa</taxon>
        <taxon>Ecdysozoa</taxon>
        <taxon>Arthropoda</taxon>
        <taxon>Hexapoda</taxon>
        <taxon>Insecta</taxon>
        <taxon>Pterygota</taxon>
        <taxon>Neoptera</taxon>
        <taxon>Endopterygota</taxon>
        <taxon>Diptera</taxon>
        <taxon>Brachycera</taxon>
        <taxon>Muscomorpha</taxon>
        <taxon>Platypezoidea</taxon>
        <taxon>Phoridae</taxon>
        <taxon>Megaseliini</taxon>
        <taxon>Megaselia</taxon>
    </lineage>
</organism>
<dbReference type="Proteomes" id="UP000015102">
    <property type="component" value="Unassembled WGS sequence"/>
</dbReference>
<dbReference type="STRING" id="36166.T1GZX3"/>
<dbReference type="EMBL" id="CAQQ02154650">
    <property type="status" value="NOT_ANNOTATED_CDS"/>
    <property type="molecule type" value="Genomic_DNA"/>
</dbReference>
<sequence length="65" mass="7556">MVYNNTYCILALWGLYKALTATSPWQRRLCFALPFTMRSILTLLRTMSLVPSTRESLTHIYLQDA</sequence>
<dbReference type="EnsemblMetazoa" id="MESCA009433-RA">
    <property type="protein sequence ID" value="MESCA009433-PA"/>
    <property type="gene ID" value="MESCA009433"/>
</dbReference>
<evidence type="ECO:0000313" key="2">
    <source>
        <dbReference type="Proteomes" id="UP000015102"/>
    </source>
</evidence>
<dbReference type="HOGENOM" id="CLU_2856324_0_0_1"/>
<dbReference type="EMBL" id="CAQQ02154651">
    <property type="status" value="NOT_ANNOTATED_CDS"/>
    <property type="molecule type" value="Genomic_DNA"/>
</dbReference>
<accession>T1GZX3</accession>
<dbReference type="AlphaFoldDB" id="T1GZX3"/>